<name>A0ABN9QMD0_9DINO</name>
<feature type="non-terminal residue" evidence="2">
    <location>
        <position position="1334"/>
    </location>
</feature>
<dbReference type="EMBL" id="CAUYUJ010003891">
    <property type="protein sequence ID" value="CAK0807283.1"/>
    <property type="molecule type" value="Genomic_DNA"/>
</dbReference>
<feature type="compositionally biased region" description="Basic and acidic residues" evidence="1">
    <location>
        <begin position="311"/>
        <end position="327"/>
    </location>
</feature>
<organism evidence="2 3">
    <name type="scientific">Prorocentrum cordatum</name>
    <dbReference type="NCBI Taxonomy" id="2364126"/>
    <lineage>
        <taxon>Eukaryota</taxon>
        <taxon>Sar</taxon>
        <taxon>Alveolata</taxon>
        <taxon>Dinophyceae</taxon>
        <taxon>Prorocentrales</taxon>
        <taxon>Prorocentraceae</taxon>
        <taxon>Prorocentrum</taxon>
    </lineage>
</organism>
<feature type="region of interest" description="Disordered" evidence="1">
    <location>
        <begin position="308"/>
        <end position="350"/>
    </location>
</feature>
<evidence type="ECO:0000313" key="2">
    <source>
        <dbReference type="EMBL" id="CAK0807283.1"/>
    </source>
</evidence>
<reference evidence="2" key="1">
    <citation type="submission" date="2023-10" db="EMBL/GenBank/DDBJ databases">
        <authorList>
            <person name="Chen Y."/>
            <person name="Shah S."/>
            <person name="Dougan E. K."/>
            <person name="Thang M."/>
            <person name="Chan C."/>
        </authorList>
    </citation>
    <scope>NUCLEOTIDE SEQUENCE [LARGE SCALE GENOMIC DNA]</scope>
</reference>
<protein>
    <submittedName>
        <fullName evidence="2">Uncharacterized protein</fullName>
    </submittedName>
</protein>
<feature type="compositionally biased region" description="Basic and acidic residues" evidence="1">
    <location>
        <begin position="92"/>
        <end position="115"/>
    </location>
</feature>
<dbReference type="Proteomes" id="UP001189429">
    <property type="component" value="Unassembled WGS sequence"/>
</dbReference>
<sequence length="1334" mass="146454">MSSLPALGDIFSGVGAPEDLTKYFVETCQLGDIHSFLDYVVRKEYESELRDIVKEKFPVQGEFTLESQRLFVTKARGDYRLALETVATEQQKATKAEASKGESEDAEKELDPDTRKRLKETWEAVRKWTPDRSMKPAPALRNRVYREFHGQVMTLHMVEKAVTIEDVKKPLEKKQVPPGTGADERYNKPASKPVDSTLGYVAALRLLFGTYAYCGTHEVPSKKNSTEKVTFFDWGVGLAYCDQAMSRTLKVSIPEHAKLRWLRARDEATRTDMAQLVNEGWPAGEALTEALKREAHFWRMKDDTVAQPVEGDQRERVPKRTREDHDVAAQGRGRPNRITIDKNRPGERRPCPNPHISLAAPSSDGIFIGAHIEGYGVILFTGVDVFDGRFRTFAGPSFFLDFFSGTDFWQEGAAQGLASPLRREANPAVSGSSAAAPYDFPNRLAAAKPIVWRGRGELVCLPWERPCSQLVLVIDMWAGLSGLLVAALSLGLRCIAVSAEVDEELRAAVAACFPNVVSAESVGDLRGEQFRAVLSQRSFAAVLIGGGPLPPGSVGLDSRRRGLDGAAAGAPRELQRLVLELTEVAGGVPILSFLEDSASSPGAVVHEYGRLVGGGYVHTFDPMQVASGTGPSGFHAFTREFRHPVDRIHFASPEAAERFFQGVRRFPAAAYERQSLLWKCEKWRPLDPSERALLHGMPPALVEAVAVGHEQARATAMRNSELGNGVHVPSLMVALVLLFQLAPGLRAASPSHLACAGEVALAHKVIGTPFDVSGAMGADLEFGAALRSIFGPRAQNWRDLQQSAMHRALMALEPVRAAPANKRSAAAQAVARDRDAAGIAFLTALLRWPDRSQAMGYLHGFPVIGDIEASGVFRPLGPQPTKHLDEVFFGQAAVAAVADLRCGPPPRDAEEIWRLAQEEIHKDFTEPWRTAAEMDTMFGVGRWRPLHRFLVCQADGKLRLIDNGHRGRQNEFAAVAETIYTIGIDTVPSVAALLVKSVQAEARRAGRPELPFPEWFRLDMGTDDLPDAFRGCPVLPDHQRAVVVAIWSPTERDWKFGVMKGCPYGLGSVVVAFNRSPTLTTAFQRRVLGLLTGAYFDDVLLMDVSCSARRAKELRQWPFDCLRTPPKRTKAFPTQSHRPFLGAVLDLSTAHEDGFVVVMPKESSRRLVCADIDAAVAAASMSSAQASKTRGRSSWVESNSFGRIGRLGIAVLKGLQCKHHGPLTAAQTQALKFHQHVVAHAPPRHVQVLHHRREVVVIYTDAECEPARLRGRDVIWFVDNEAAAAAGIRGGSGETEVDIMMQAAHLLWMHLDCRVWIEWVDSASNPADGLSRDG</sequence>
<proteinExistence type="predicted"/>
<keyword evidence="3" id="KW-1185">Reference proteome</keyword>
<evidence type="ECO:0000256" key="1">
    <source>
        <dbReference type="SAM" id="MobiDB-lite"/>
    </source>
</evidence>
<accession>A0ABN9QMD0</accession>
<comment type="caution">
    <text evidence="2">The sequence shown here is derived from an EMBL/GenBank/DDBJ whole genome shotgun (WGS) entry which is preliminary data.</text>
</comment>
<gene>
    <name evidence="2" type="ORF">PCOR1329_LOCUS13207</name>
</gene>
<feature type="region of interest" description="Disordered" evidence="1">
    <location>
        <begin position="90"/>
        <end position="115"/>
    </location>
</feature>
<feature type="compositionally biased region" description="Basic and acidic residues" evidence="1">
    <location>
        <begin position="339"/>
        <end position="350"/>
    </location>
</feature>
<evidence type="ECO:0000313" key="3">
    <source>
        <dbReference type="Proteomes" id="UP001189429"/>
    </source>
</evidence>